<feature type="transmembrane region" description="Helical" evidence="2">
    <location>
        <begin position="333"/>
        <end position="354"/>
    </location>
</feature>
<feature type="transmembrane region" description="Helical" evidence="2">
    <location>
        <begin position="107"/>
        <end position="129"/>
    </location>
</feature>
<gene>
    <name evidence="4" type="ORF">METZ01_LOCUS273490</name>
</gene>
<feature type="transmembrane region" description="Helical" evidence="2">
    <location>
        <begin position="245"/>
        <end position="268"/>
    </location>
</feature>
<keyword evidence="2" id="KW-0472">Membrane</keyword>
<dbReference type="SUPFAM" id="SSF103473">
    <property type="entry name" value="MFS general substrate transporter"/>
    <property type="match status" value="1"/>
</dbReference>
<feature type="transmembrane region" description="Helical" evidence="2">
    <location>
        <begin position="307"/>
        <end position="327"/>
    </location>
</feature>
<dbReference type="InterPro" id="IPR050327">
    <property type="entry name" value="Proton-linked_MCT"/>
</dbReference>
<proteinExistence type="predicted"/>
<feature type="region of interest" description="Disordered" evidence="1">
    <location>
        <begin position="140"/>
        <end position="170"/>
    </location>
</feature>
<dbReference type="AlphaFoldDB" id="A0A382K9G8"/>
<dbReference type="PANTHER" id="PTHR11360:SF284">
    <property type="entry name" value="EG:103B4.3 PROTEIN-RELATED"/>
    <property type="match status" value="1"/>
</dbReference>
<evidence type="ECO:0000256" key="1">
    <source>
        <dbReference type="SAM" id="MobiDB-lite"/>
    </source>
</evidence>
<keyword evidence="2" id="KW-0812">Transmembrane</keyword>
<name>A0A382K9G8_9ZZZZ</name>
<feature type="domain" description="Major facilitator superfamily (MFS) profile" evidence="3">
    <location>
        <begin position="1"/>
        <end position="359"/>
    </location>
</feature>
<dbReference type="InterPro" id="IPR036259">
    <property type="entry name" value="MFS_trans_sf"/>
</dbReference>
<dbReference type="Pfam" id="PF07690">
    <property type="entry name" value="MFS_1"/>
    <property type="match status" value="1"/>
</dbReference>
<dbReference type="Gene3D" id="1.20.1250.20">
    <property type="entry name" value="MFS general substrate transporter like domains"/>
    <property type="match status" value="1"/>
</dbReference>
<feature type="transmembrane region" description="Helical" evidence="2">
    <location>
        <begin position="80"/>
        <end position="101"/>
    </location>
</feature>
<organism evidence="4">
    <name type="scientific">marine metagenome</name>
    <dbReference type="NCBI Taxonomy" id="408172"/>
    <lineage>
        <taxon>unclassified sequences</taxon>
        <taxon>metagenomes</taxon>
        <taxon>ecological metagenomes</taxon>
    </lineage>
</organism>
<sequence>MEGSIISPIEGFLVDKYGPRKMVMIGGFISGLGLISLSFMTTIWMFYLSVLLVSLGNSAASGIPRNWAIVQWFKRLRGRALGIGASGAVISGPLLFIVVFLVENLGWRPTFVVCGVLTWCICIPLGLVFRSKPQHYGQLPDGDLPEEVSDESSTSSGGAPKSSGNTEENVSVGRALKTPAFWILSLIFGAQTMGVSGLNVHLLPYFQTIGFSAGEAASVLAVYTVLSVFGRLGGGWAMDFFDRRMVLALLLGCLVVGLVILANITAYWQTVPFALLYGTAFGGMMPVRSMLISTYFGTQNFGAIHGLTQSVTVIAGMIGPVMLGLIFDITESYVVGFYILTIPAMIAIPASFLAKPPQSVS</sequence>
<protein>
    <recommendedName>
        <fullName evidence="3">Major facilitator superfamily (MFS) profile domain-containing protein</fullName>
    </recommendedName>
</protein>
<feature type="compositionally biased region" description="Low complexity" evidence="1">
    <location>
        <begin position="152"/>
        <end position="164"/>
    </location>
</feature>
<evidence type="ECO:0000313" key="4">
    <source>
        <dbReference type="EMBL" id="SVC20636.1"/>
    </source>
</evidence>
<feature type="transmembrane region" description="Helical" evidence="2">
    <location>
        <begin position="274"/>
        <end position="295"/>
    </location>
</feature>
<evidence type="ECO:0000256" key="2">
    <source>
        <dbReference type="SAM" id="Phobius"/>
    </source>
</evidence>
<dbReference type="EMBL" id="UINC01079021">
    <property type="protein sequence ID" value="SVC20636.1"/>
    <property type="molecule type" value="Genomic_DNA"/>
</dbReference>
<keyword evidence="2" id="KW-1133">Transmembrane helix</keyword>
<feature type="transmembrane region" description="Helical" evidence="2">
    <location>
        <begin position="22"/>
        <end position="40"/>
    </location>
</feature>
<accession>A0A382K9G8</accession>
<reference evidence="4" key="1">
    <citation type="submission" date="2018-05" db="EMBL/GenBank/DDBJ databases">
        <authorList>
            <person name="Lanie J.A."/>
            <person name="Ng W.-L."/>
            <person name="Kazmierczak K.M."/>
            <person name="Andrzejewski T.M."/>
            <person name="Davidsen T.M."/>
            <person name="Wayne K.J."/>
            <person name="Tettelin H."/>
            <person name="Glass J.I."/>
            <person name="Rusch D."/>
            <person name="Podicherti R."/>
            <person name="Tsui H.-C.T."/>
            <person name="Winkler M.E."/>
        </authorList>
    </citation>
    <scope>NUCLEOTIDE SEQUENCE</scope>
</reference>
<dbReference type="GO" id="GO:0022857">
    <property type="term" value="F:transmembrane transporter activity"/>
    <property type="evidence" value="ECO:0007669"/>
    <property type="project" value="InterPro"/>
</dbReference>
<dbReference type="InterPro" id="IPR011701">
    <property type="entry name" value="MFS"/>
</dbReference>
<dbReference type="PANTHER" id="PTHR11360">
    <property type="entry name" value="MONOCARBOXYLATE TRANSPORTER"/>
    <property type="match status" value="1"/>
</dbReference>
<evidence type="ECO:0000259" key="3">
    <source>
        <dbReference type="PROSITE" id="PS50850"/>
    </source>
</evidence>
<feature type="transmembrane region" description="Helical" evidence="2">
    <location>
        <begin position="209"/>
        <end position="233"/>
    </location>
</feature>
<feature type="transmembrane region" description="Helical" evidence="2">
    <location>
        <begin position="181"/>
        <end position="203"/>
    </location>
</feature>
<dbReference type="InterPro" id="IPR020846">
    <property type="entry name" value="MFS_dom"/>
</dbReference>
<dbReference type="PROSITE" id="PS50850">
    <property type="entry name" value="MFS"/>
    <property type="match status" value="1"/>
</dbReference>